<dbReference type="AlphaFoldDB" id="A0A8X6YVD4"/>
<dbReference type="InterPro" id="IPR036397">
    <property type="entry name" value="RNaseH_sf"/>
</dbReference>
<evidence type="ECO:0000313" key="2">
    <source>
        <dbReference type="EMBL" id="GFY77835.1"/>
    </source>
</evidence>
<dbReference type="InterPro" id="IPR052709">
    <property type="entry name" value="Transposase-MT_Hybrid"/>
</dbReference>
<feature type="chain" id="PRO_5036455090" description="Transposase" evidence="1">
    <location>
        <begin position="17"/>
        <end position="82"/>
    </location>
</feature>
<dbReference type="EMBL" id="BMAV01022683">
    <property type="protein sequence ID" value="GFY77835.1"/>
    <property type="molecule type" value="Genomic_DNA"/>
</dbReference>
<keyword evidence="3" id="KW-1185">Reference proteome</keyword>
<accession>A0A8X6YVD4</accession>
<dbReference type="GO" id="GO:0003676">
    <property type="term" value="F:nucleic acid binding"/>
    <property type="evidence" value="ECO:0007669"/>
    <property type="project" value="InterPro"/>
</dbReference>
<protein>
    <recommendedName>
        <fullName evidence="4">Transposase</fullName>
    </recommendedName>
</protein>
<dbReference type="PANTHER" id="PTHR46060:SF1">
    <property type="entry name" value="MARINER MOS1 TRANSPOSASE-LIKE PROTEIN"/>
    <property type="match status" value="1"/>
</dbReference>
<feature type="signal peptide" evidence="1">
    <location>
        <begin position="1"/>
        <end position="16"/>
    </location>
</feature>
<evidence type="ECO:0000256" key="1">
    <source>
        <dbReference type="SAM" id="SignalP"/>
    </source>
</evidence>
<dbReference type="OrthoDB" id="6753549at2759"/>
<proteinExistence type="predicted"/>
<evidence type="ECO:0000313" key="3">
    <source>
        <dbReference type="Proteomes" id="UP000886998"/>
    </source>
</evidence>
<name>A0A8X6YVD4_9ARAC</name>
<dbReference type="Gene3D" id="3.30.420.10">
    <property type="entry name" value="Ribonuclease H-like superfamily/Ribonuclease H"/>
    <property type="match status" value="1"/>
</dbReference>
<gene>
    <name evidence="2" type="ORF">TNIN_454861</name>
</gene>
<dbReference type="PANTHER" id="PTHR46060">
    <property type="entry name" value="MARINER MOS1 TRANSPOSASE-LIKE PROTEIN"/>
    <property type="match status" value="1"/>
</dbReference>
<sequence>MLNWMLLFATKGAVLLYDNALSHVSRVTHTELSKWKQLANLPYCPEMSPCAFHVFGPMEHLKGKLFNSENKLQDAVKEWVWS</sequence>
<reference evidence="2" key="1">
    <citation type="submission" date="2020-08" db="EMBL/GenBank/DDBJ databases">
        <title>Multicomponent nature underlies the extraordinary mechanical properties of spider dragline silk.</title>
        <authorList>
            <person name="Kono N."/>
            <person name="Nakamura H."/>
            <person name="Mori M."/>
            <person name="Yoshida Y."/>
            <person name="Ohtoshi R."/>
            <person name="Malay A.D."/>
            <person name="Moran D.A.P."/>
            <person name="Tomita M."/>
            <person name="Numata K."/>
            <person name="Arakawa K."/>
        </authorList>
    </citation>
    <scope>NUCLEOTIDE SEQUENCE</scope>
</reference>
<evidence type="ECO:0008006" key="4">
    <source>
        <dbReference type="Google" id="ProtNLM"/>
    </source>
</evidence>
<dbReference type="Proteomes" id="UP000886998">
    <property type="component" value="Unassembled WGS sequence"/>
</dbReference>
<keyword evidence="1" id="KW-0732">Signal</keyword>
<organism evidence="2 3">
    <name type="scientific">Trichonephila inaurata madagascariensis</name>
    <dbReference type="NCBI Taxonomy" id="2747483"/>
    <lineage>
        <taxon>Eukaryota</taxon>
        <taxon>Metazoa</taxon>
        <taxon>Ecdysozoa</taxon>
        <taxon>Arthropoda</taxon>
        <taxon>Chelicerata</taxon>
        <taxon>Arachnida</taxon>
        <taxon>Araneae</taxon>
        <taxon>Araneomorphae</taxon>
        <taxon>Entelegynae</taxon>
        <taxon>Araneoidea</taxon>
        <taxon>Nephilidae</taxon>
        <taxon>Trichonephila</taxon>
        <taxon>Trichonephila inaurata</taxon>
    </lineage>
</organism>
<comment type="caution">
    <text evidence="2">The sequence shown here is derived from an EMBL/GenBank/DDBJ whole genome shotgun (WGS) entry which is preliminary data.</text>
</comment>